<dbReference type="GO" id="GO:0016712">
    <property type="term" value="F:oxidoreductase activity, acting on paired donors, with incorporation or reduction of molecular oxygen, reduced flavin or flavoprotein as one donor, and incorporation of one atom of oxygen"/>
    <property type="evidence" value="ECO:0007669"/>
    <property type="project" value="InterPro"/>
</dbReference>
<dbReference type="GO" id="GO:0020037">
    <property type="term" value="F:heme binding"/>
    <property type="evidence" value="ECO:0007669"/>
    <property type="project" value="InterPro"/>
</dbReference>
<dbReference type="GO" id="GO:0005737">
    <property type="term" value="C:cytoplasm"/>
    <property type="evidence" value="ECO:0007669"/>
    <property type="project" value="TreeGrafter"/>
</dbReference>
<dbReference type="Gene3D" id="1.10.630.10">
    <property type="entry name" value="Cytochrome P450"/>
    <property type="match status" value="1"/>
</dbReference>
<evidence type="ECO:0000256" key="5">
    <source>
        <dbReference type="ARBA" id="ARBA00023002"/>
    </source>
</evidence>
<dbReference type="AlphaFoldDB" id="A0A8S4NRA4"/>
<dbReference type="EMBL" id="CAIIXF020000005">
    <property type="protein sequence ID" value="CAH1783184.1"/>
    <property type="molecule type" value="Genomic_DNA"/>
</dbReference>
<dbReference type="GO" id="GO:0005506">
    <property type="term" value="F:iron ion binding"/>
    <property type="evidence" value="ECO:0007669"/>
    <property type="project" value="InterPro"/>
</dbReference>
<evidence type="ECO:0000256" key="10">
    <source>
        <dbReference type="RuleBase" id="RU000461"/>
    </source>
</evidence>
<dbReference type="InterPro" id="IPR002401">
    <property type="entry name" value="Cyt_P450_E_grp-I"/>
</dbReference>
<keyword evidence="4 9" id="KW-0479">Metal-binding</keyword>
<keyword evidence="6 9" id="KW-0408">Iron</keyword>
<protein>
    <recommendedName>
        <fullName evidence="14">Cytochrome P450</fullName>
    </recommendedName>
</protein>
<comment type="cofactor">
    <cofactor evidence="1 9">
        <name>heme</name>
        <dbReference type="ChEBI" id="CHEBI:30413"/>
    </cofactor>
</comment>
<dbReference type="PANTHER" id="PTHR24300:SF375">
    <property type="entry name" value="CYTOCHROME P450 FAMILY"/>
    <property type="match status" value="1"/>
</dbReference>
<keyword evidence="5 10" id="KW-0560">Oxidoreductase</keyword>
<comment type="subcellular location">
    <subcellularLocation>
        <location evidence="2">Membrane</location>
    </subcellularLocation>
</comment>
<proteinExistence type="inferred from homology"/>
<dbReference type="FunFam" id="1.10.630.10:FF:000036">
    <property type="entry name" value="CYtochrome P450 family"/>
    <property type="match status" value="1"/>
</dbReference>
<dbReference type="PRINTS" id="PR00463">
    <property type="entry name" value="EP450I"/>
</dbReference>
<dbReference type="PRINTS" id="PR00385">
    <property type="entry name" value="P450"/>
</dbReference>
<gene>
    <name evidence="12" type="ORF">OFUS_LOCUS9545</name>
</gene>
<dbReference type="SUPFAM" id="SSF48264">
    <property type="entry name" value="Cytochrome P450"/>
    <property type="match status" value="1"/>
</dbReference>
<dbReference type="InterPro" id="IPR036396">
    <property type="entry name" value="Cyt_P450_sf"/>
</dbReference>
<keyword evidence="11" id="KW-0812">Transmembrane</keyword>
<evidence type="ECO:0000256" key="4">
    <source>
        <dbReference type="ARBA" id="ARBA00022723"/>
    </source>
</evidence>
<dbReference type="GO" id="GO:0016020">
    <property type="term" value="C:membrane"/>
    <property type="evidence" value="ECO:0007669"/>
    <property type="project" value="UniProtKB-SubCell"/>
</dbReference>
<keyword evidence="7 10" id="KW-0503">Monooxygenase</keyword>
<dbReference type="InterPro" id="IPR017972">
    <property type="entry name" value="Cyt_P450_CS"/>
</dbReference>
<evidence type="ECO:0000313" key="13">
    <source>
        <dbReference type="Proteomes" id="UP000749559"/>
    </source>
</evidence>
<feature type="binding site" description="axial binding residue" evidence="9">
    <location>
        <position position="486"/>
    </location>
    <ligand>
        <name>heme</name>
        <dbReference type="ChEBI" id="CHEBI:30413"/>
    </ligand>
    <ligandPart>
        <name>Fe</name>
        <dbReference type="ChEBI" id="CHEBI:18248"/>
    </ligandPart>
</feature>
<keyword evidence="9 10" id="KW-0349">Heme</keyword>
<evidence type="ECO:0000256" key="1">
    <source>
        <dbReference type="ARBA" id="ARBA00001971"/>
    </source>
</evidence>
<sequence length="540" mass="62505">MLRKIFIKQQFQFKLKISTLSDYRVSNKSLTSLASPKMSVLAAMMELVLNNLTMALVFLVVLILLLRYLQPSPYSLPPMPAWNIPYLGHIRFLMDAKTMGEKMYLKASKELKSSYIAVKFGKQYVVMPHKFEDLKEAFTSDQFIYHGENIIGGITINSGLFHDGQRWKAHRRFALHALRDLGLGKSRIEGKIQLESQKLVKLIASLNGEPTETIIILNTAVSNIICTMVFGHRFEYEDTLFKRLLQILNENTNKHMRPVFLSKFLPFLKYLPGDLTHAKRLKQNVDEIKTQILEPEIKRHIEKYDPDNIDDFIDAFIQEIKKLKDTDEEIYFNDEELMWNIEDLFFAGTDTTSTTLRWLLLCMIRYPDVQDKVRAEILDAIGPDRPPTMQDKKLLSYTQAVICEVQRMHTLTPLGSIHYSSDQPTKWKGYTLPPNTALSPNVYAIHHDEDHWEQPYQFNPNRFIGPDGKFQKDDHLVTFSVGKRSCLGESLARMETFLFFVAIMQNFHVKKPKNDPIPTLEGKLGILIGPYPHRVCFEKI</sequence>
<keyword evidence="13" id="KW-1185">Reference proteome</keyword>
<evidence type="ECO:0000256" key="7">
    <source>
        <dbReference type="ARBA" id="ARBA00023033"/>
    </source>
</evidence>
<feature type="transmembrane region" description="Helical" evidence="11">
    <location>
        <begin position="47"/>
        <end position="69"/>
    </location>
</feature>
<comment type="similarity">
    <text evidence="3 10">Belongs to the cytochrome P450 family.</text>
</comment>
<evidence type="ECO:0000256" key="8">
    <source>
        <dbReference type="ARBA" id="ARBA00023136"/>
    </source>
</evidence>
<evidence type="ECO:0000256" key="9">
    <source>
        <dbReference type="PIRSR" id="PIRSR602401-1"/>
    </source>
</evidence>
<dbReference type="Pfam" id="PF00067">
    <property type="entry name" value="p450"/>
    <property type="match status" value="1"/>
</dbReference>
<dbReference type="PROSITE" id="PS00086">
    <property type="entry name" value="CYTOCHROME_P450"/>
    <property type="match status" value="1"/>
</dbReference>
<dbReference type="PRINTS" id="PR01686">
    <property type="entry name" value="EP450ICYP2D"/>
</dbReference>
<reference evidence="12" key="1">
    <citation type="submission" date="2022-03" db="EMBL/GenBank/DDBJ databases">
        <authorList>
            <person name="Martin C."/>
        </authorList>
    </citation>
    <scope>NUCLEOTIDE SEQUENCE</scope>
</reference>
<evidence type="ECO:0000256" key="11">
    <source>
        <dbReference type="SAM" id="Phobius"/>
    </source>
</evidence>
<organism evidence="12 13">
    <name type="scientific">Owenia fusiformis</name>
    <name type="common">Polychaete worm</name>
    <dbReference type="NCBI Taxonomy" id="6347"/>
    <lineage>
        <taxon>Eukaryota</taxon>
        <taxon>Metazoa</taxon>
        <taxon>Spiralia</taxon>
        <taxon>Lophotrochozoa</taxon>
        <taxon>Annelida</taxon>
        <taxon>Polychaeta</taxon>
        <taxon>Sedentaria</taxon>
        <taxon>Canalipalpata</taxon>
        <taxon>Sabellida</taxon>
        <taxon>Oweniida</taxon>
        <taxon>Oweniidae</taxon>
        <taxon>Owenia</taxon>
    </lineage>
</organism>
<keyword evidence="8 11" id="KW-0472">Membrane</keyword>
<dbReference type="InterPro" id="IPR050182">
    <property type="entry name" value="Cytochrome_P450_fam2"/>
</dbReference>
<evidence type="ECO:0000256" key="6">
    <source>
        <dbReference type="ARBA" id="ARBA00023004"/>
    </source>
</evidence>
<dbReference type="InterPro" id="IPR001128">
    <property type="entry name" value="Cyt_P450"/>
</dbReference>
<accession>A0A8S4NRA4</accession>
<dbReference type="PANTHER" id="PTHR24300">
    <property type="entry name" value="CYTOCHROME P450 508A4-RELATED"/>
    <property type="match status" value="1"/>
</dbReference>
<keyword evidence="11" id="KW-1133">Transmembrane helix</keyword>
<evidence type="ECO:0000256" key="2">
    <source>
        <dbReference type="ARBA" id="ARBA00004370"/>
    </source>
</evidence>
<evidence type="ECO:0008006" key="14">
    <source>
        <dbReference type="Google" id="ProtNLM"/>
    </source>
</evidence>
<name>A0A8S4NRA4_OWEFU</name>
<evidence type="ECO:0000256" key="3">
    <source>
        <dbReference type="ARBA" id="ARBA00010617"/>
    </source>
</evidence>
<dbReference type="GO" id="GO:0006082">
    <property type="term" value="P:organic acid metabolic process"/>
    <property type="evidence" value="ECO:0007669"/>
    <property type="project" value="TreeGrafter"/>
</dbReference>
<comment type="caution">
    <text evidence="12">The sequence shown here is derived from an EMBL/GenBank/DDBJ whole genome shotgun (WGS) entry which is preliminary data.</text>
</comment>
<dbReference type="OrthoDB" id="2789670at2759"/>
<dbReference type="InterPro" id="IPR008069">
    <property type="entry name" value="Cyt_P450_E_grp-I_CYP2D-like"/>
</dbReference>
<dbReference type="Proteomes" id="UP000749559">
    <property type="component" value="Unassembled WGS sequence"/>
</dbReference>
<evidence type="ECO:0000313" key="12">
    <source>
        <dbReference type="EMBL" id="CAH1783184.1"/>
    </source>
</evidence>
<dbReference type="GO" id="GO:0006805">
    <property type="term" value="P:xenobiotic metabolic process"/>
    <property type="evidence" value="ECO:0007669"/>
    <property type="project" value="TreeGrafter"/>
</dbReference>